<dbReference type="InterPro" id="IPR036291">
    <property type="entry name" value="NAD(P)-bd_dom_sf"/>
</dbReference>
<dbReference type="GO" id="GO:0005829">
    <property type="term" value="C:cytosol"/>
    <property type="evidence" value="ECO:0007669"/>
    <property type="project" value="TreeGrafter"/>
</dbReference>
<feature type="binding site" evidence="12">
    <location>
        <begin position="168"/>
        <end position="170"/>
    </location>
    <ligand>
        <name>NADP(+)</name>
        <dbReference type="ChEBI" id="CHEBI:58349"/>
    </ligand>
</feature>
<dbReference type="Pfam" id="PF02882">
    <property type="entry name" value="THF_DHG_CYH_C"/>
    <property type="match status" value="1"/>
</dbReference>
<proteinExistence type="inferred from homology"/>
<organism evidence="15 16">
    <name type="scientific">Fulvivirga imtechensis AK7</name>
    <dbReference type="NCBI Taxonomy" id="1237149"/>
    <lineage>
        <taxon>Bacteria</taxon>
        <taxon>Pseudomonadati</taxon>
        <taxon>Bacteroidota</taxon>
        <taxon>Cytophagia</taxon>
        <taxon>Cytophagales</taxon>
        <taxon>Fulvivirgaceae</taxon>
        <taxon>Fulvivirga</taxon>
    </lineage>
</organism>
<comment type="similarity">
    <text evidence="12">Belongs to the tetrahydrofolate dehydrogenase/cyclohydrolase family.</text>
</comment>
<dbReference type="OrthoDB" id="9803580at2"/>
<dbReference type="AlphaFoldDB" id="L8JPI7"/>
<dbReference type="PROSITE" id="PS00766">
    <property type="entry name" value="THF_DHG_CYH_1"/>
    <property type="match status" value="1"/>
</dbReference>
<dbReference type="PANTHER" id="PTHR48099">
    <property type="entry name" value="C-1-TETRAHYDROFOLATE SYNTHASE, CYTOPLASMIC-RELATED"/>
    <property type="match status" value="1"/>
</dbReference>
<dbReference type="CDD" id="cd01080">
    <property type="entry name" value="NAD_bind_m-THF_DH_Cyclohyd"/>
    <property type="match status" value="1"/>
</dbReference>
<keyword evidence="11 12" id="KW-0511">Multifunctional enzyme</keyword>
<comment type="subunit">
    <text evidence="2 12">Homodimer.</text>
</comment>
<keyword evidence="8 12" id="KW-0560">Oxidoreductase</keyword>
<comment type="pathway">
    <text evidence="1 12">One-carbon metabolism; tetrahydrofolate interconversion.</text>
</comment>
<dbReference type="RefSeq" id="WP_009582115.1">
    <property type="nucleotide sequence ID" value="NZ_AMZN01000072.1"/>
</dbReference>
<dbReference type="InterPro" id="IPR020631">
    <property type="entry name" value="THF_DH/CycHdrlase_NAD-bd_dom"/>
</dbReference>
<dbReference type="HAMAP" id="MF_01576">
    <property type="entry name" value="THF_DHG_CYH"/>
    <property type="match status" value="1"/>
</dbReference>
<keyword evidence="10 12" id="KW-0486">Methionine biosynthesis</keyword>
<dbReference type="GO" id="GO:0035999">
    <property type="term" value="P:tetrahydrofolate interconversion"/>
    <property type="evidence" value="ECO:0007669"/>
    <property type="project" value="UniProtKB-UniRule"/>
</dbReference>
<dbReference type="GO" id="GO:0006164">
    <property type="term" value="P:purine nucleotide biosynthetic process"/>
    <property type="evidence" value="ECO:0007669"/>
    <property type="project" value="UniProtKB-KW"/>
</dbReference>
<feature type="binding site" evidence="12">
    <location>
        <position position="235"/>
    </location>
    <ligand>
        <name>NADP(+)</name>
        <dbReference type="ChEBI" id="CHEBI:58349"/>
    </ligand>
</feature>
<sequence>MSHSPTILDGKKIADQIKDEISEEVKKLVASGGKTPHLAAILVGDDGASQTYVSNKIKACKRVGFEYTLLNFPETISESKLMAEIERINADDDIDGLIVQLPLPQHISSAEVTERIRPDKDVDGFTNLNYGKITSKNPGLMPATPYGILELLKRYDIEIKGKHCVMVGNSRTVGAPMSIIMSYHEYATVTTCHIHTQHLEKHTQQADILIVATGKPGLIKGDMVKEGAVVVDVGITRIDTDQNERGYYLKGDVEFDEVAAKASHITPVPGGVGPMTIASLLLNTLKASKKRALKRKS</sequence>
<feature type="binding site" evidence="12">
    <location>
        <position position="194"/>
    </location>
    <ligand>
        <name>NADP(+)</name>
        <dbReference type="ChEBI" id="CHEBI:58349"/>
    </ligand>
</feature>
<evidence type="ECO:0000256" key="5">
    <source>
        <dbReference type="ARBA" id="ARBA00022755"/>
    </source>
</evidence>
<name>L8JPI7_9BACT</name>
<dbReference type="GO" id="GO:0004477">
    <property type="term" value="F:methenyltetrahydrofolate cyclohydrolase activity"/>
    <property type="evidence" value="ECO:0007669"/>
    <property type="project" value="UniProtKB-UniRule"/>
</dbReference>
<dbReference type="GO" id="GO:0000105">
    <property type="term" value="P:L-histidine biosynthetic process"/>
    <property type="evidence" value="ECO:0007669"/>
    <property type="project" value="UniProtKB-KW"/>
</dbReference>
<protein>
    <recommendedName>
        <fullName evidence="12">Bifunctional protein FolD</fullName>
    </recommendedName>
    <domain>
        <recommendedName>
            <fullName evidence="12">Methylenetetrahydrofolate dehydrogenase</fullName>
            <ecNumber evidence="12">1.5.1.5</ecNumber>
        </recommendedName>
    </domain>
    <domain>
        <recommendedName>
            <fullName evidence="12">Methenyltetrahydrofolate cyclohydrolase</fullName>
            <ecNumber evidence="12">3.5.4.9</ecNumber>
        </recommendedName>
    </domain>
</protein>
<keyword evidence="16" id="KW-1185">Reference proteome</keyword>
<dbReference type="InterPro" id="IPR000672">
    <property type="entry name" value="THF_DH/CycHdrlase"/>
</dbReference>
<dbReference type="Gene3D" id="3.40.50.10860">
    <property type="entry name" value="Leucine Dehydrogenase, chain A, domain 1"/>
    <property type="match status" value="1"/>
</dbReference>
<dbReference type="PRINTS" id="PR00085">
    <property type="entry name" value="THFDHDRGNASE"/>
</dbReference>
<dbReference type="InterPro" id="IPR020630">
    <property type="entry name" value="THF_DH/CycHdrlase_cat_dom"/>
</dbReference>
<dbReference type="InterPro" id="IPR046346">
    <property type="entry name" value="Aminoacid_DH-like_N_sf"/>
</dbReference>
<comment type="function">
    <text evidence="12">Catalyzes the oxidation of 5,10-methylenetetrahydrofolate to 5,10-methenyltetrahydrofolate and then the hydrolysis of 5,10-methenyltetrahydrofolate to 10-formyltetrahydrofolate.</text>
</comment>
<keyword evidence="6 12" id="KW-0378">Hydrolase</keyword>
<feature type="domain" description="Tetrahydrofolate dehydrogenase/cyclohydrolase catalytic" evidence="13">
    <location>
        <begin position="8"/>
        <end position="123"/>
    </location>
</feature>
<dbReference type="Pfam" id="PF00763">
    <property type="entry name" value="THF_DHG_CYH"/>
    <property type="match status" value="1"/>
</dbReference>
<evidence type="ECO:0000256" key="8">
    <source>
        <dbReference type="ARBA" id="ARBA00023002"/>
    </source>
</evidence>
<dbReference type="FunFam" id="3.40.50.10860:FF:000005">
    <property type="entry name" value="C-1-tetrahydrofolate synthase, cytoplasmic, putative"/>
    <property type="match status" value="1"/>
</dbReference>
<evidence type="ECO:0000256" key="2">
    <source>
        <dbReference type="ARBA" id="ARBA00011738"/>
    </source>
</evidence>
<dbReference type="PROSITE" id="PS00767">
    <property type="entry name" value="THF_DHG_CYH_2"/>
    <property type="match status" value="1"/>
</dbReference>
<dbReference type="EC" id="1.5.1.5" evidence="12"/>
<evidence type="ECO:0000256" key="11">
    <source>
        <dbReference type="ARBA" id="ARBA00023268"/>
    </source>
</evidence>
<evidence type="ECO:0000256" key="4">
    <source>
        <dbReference type="ARBA" id="ARBA00022605"/>
    </source>
</evidence>
<keyword evidence="5 12" id="KW-0658">Purine biosynthesis</keyword>
<evidence type="ECO:0000256" key="1">
    <source>
        <dbReference type="ARBA" id="ARBA00004777"/>
    </source>
</evidence>
<dbReference type="SUPFAM" id="SSF51735">
    <property type="entry name" value="NAD(P)-binding Rossmann-fold domains"/>
    <property type="match status" value="1"/>
</dbReference>
<dbReference type="EC" id="3.5.4.9" evidence="12"/>
<dbReference type="InterPro" id="IPR020867">
    <property type="entry name" value="THF_DH/CycHdrlase_CS"/>
</dbReference>
<evidence type="ECO:0000256" key="6">
    <source>
        <dbReference type="ARBA" id="ARBA00022801"/>
    </source>
</evidence>
<evidence type="ECO:0000256" key="7">
    <source>
        <dbReference type="ARBA" id="ARBA00022857"/>
    </source>
</evidence>
<evidence type="ECO:0000259" key="13">
    <source>
        <dbReference type="Pfam" id="PF00763"/>
    </source>
</evidence>
<keyword evidence="7 12" id="KW-0521">NADP</keyword>
<dbReference type="PANTHER" id="PTHR48099:SF5">
    <property type="entry name" value="C-1-TETRAHYDROFOLATE SYNTHASE, CYTOPLASMIC"/>
    <property type="match status" value="1"/>
</dbReference>
<reference evidence="15 16" key="1">
    <citation type="submission" date="2012-12" db="EMBL/GenBank/DDBJ databases">
        <title>Genome assembly of Fulvivirga imtechensis AK7.</title>
        <authorList>
            <person name="Nupur N."/>
            <person name="Khatri I."/>
            <person name="Kumar R."/>
            <person name="Subramanian S."/>
            <person name="Pinnaka A."/>
        </authorList>
    </citation>
    <scope>NUCLEOTIDE SEQUENCE [LARGE SCALE GENOMIC DNA]</scope>
    <source>
        <strain evidence="15 16">AK7</strain>
    </source>
</reference>
<keyword evidence="9 12" id="KW-0368">Histidine biosynthesis</keyword>
<evidence type="ECO:0000313" key="15">
    <source>
        <dbReference type="EMBL" id="ELR69429.1"/>
    </source>
</evidence>
<keyword evidence="4 12" id="KW-0028">Amino-acid biosynthesis</keyword>
<dbReference type="GO" id="GO:0009086">
    <property type="term" value="P:methionine biosynthetic process"/>
    <property type="evidence" value="ECO:0007669"/>
    <property type="project" value="UniProtKB-KW"/>
</dbReference>
<dbReference type="PATRIC" id="fig|1237149.3.peg.4429"/>
<dbReference type="eggNOG" id="COG0190">
    <property type="taxonomic scope" value="Bacteria"/>
</dbReference>
<feature type="domain" description="Tetrahydrofolate dehydrogenase/cyclohydrolase NAD(P)-binding" evidence="14">
    <location>
        <begin position="142"/>
        <end position="291"/>
    </location>
</feature>
<evidence type="ECO:0000259" key="14">
    <source>
        <dbReference type="Pfam" id="PF02882"/>
    </source>
</evidence>
<evidence type="ECO:0000256" key="9">
    <source>
        <dbReference type="ARBA" id="ARBA00023102"/>
    </source>
</evidence>
<evidence type="ECO:0000313" key="16">
    <source>
        <dbReference type="Proteomes" id="UP000011135"/>
    </source>
</evidence>
<accession>L8JPI7</accession>
<dbReference type="UniPathway" id="UPA00193"/>
<dbReference type="Gene3D" id="3.40.50.720">
    <property type="entry name" value="NAD(P)-binding Rossmann-like Domain"/>
    <property type="match status" value="1"/>
</dbReference>
<dbReference type="FunFam" id="3.40.50.720:FF:000189">
    <property type="entry name" value="Bifunctional protein FolD"/>
    <property type="match status" value="1"/>
</dbReference>
<dbReference type="GO" id="GO:0004488">
    <property type="term" value="F:methylenetetrahydrofolate dehydrogenase (NADP+) activity"/>
    <property type="evidence" value="ECO:0007669"/>
    <property type="project" value="UniProtKB-UniRule"/>
</dbReference>
<dbReference type="EMBL" id="AMZN01000072">
    <property type="protein sequence ID" value="ELR69429.1"/>
    <property type="molecule type" value="Genomic_DNA"/>
</dbReference>
<dbReference type="Proteomes" id="UP000011135">
    <property type="component" value="Unassembled WGS sequence"/>
</dbReference>
<gene>
    <name evidence="12" type="primary">folD</name>
    <name evidence="15" type="ORF">C900_04961</name>
</gene>
<comment type="caution">
    <text evidence="15">The sequence shown here is derived from an EMBL/GenBank/DDBJ whole genome shotgun (WGS) entry which is preliminary data.</text>
</comment>
<evidence type="ECO:0000256" key="12">
    <source>
        <dbReference type="HAMAP-Rule" id="MF_01576"/>
    </source>
</evidence>
<evidence type="ECO:0000256" key="10">
    <source>
        <dbReference type="ARBA" id="ARBA00023167"/>
    </source>
</evidence>
<evidence type="ECO:0000256" key="3">
    <source>
        <dbReference type="ARBA" id="ARBA00022563"/>
    </source>
</evidence>
<dbReference type="STRING" id="1237149.C900_04961"/>
<comment type="catalytic activity">
    <reaction evidence="12">
        <text>(6R)-5,10-methenyltetrahydrofolate + H2O = (6R)-10-formyltetrahydrofolate + H(+)</text>
        <dbReference type="Rhea" id="RHEA:23700"/>
        <dbReference type="ChEBI" id="CHEBI:15377"/>
        <dbReference type="ChEBI" id="CHEBI:15378"/>
        <dbReference type="ChEBI" id="CHEBI:57455"/>
        <dbReference type="ChEBI" id="CHEBI:195366"/>
        <dbReference type="EC" id="3.5.4.9"/>
    </reaction>
</comment>
<dbReference type="SUPFAM" id="SSF53223">
    <property type="entry name" value="Aminoacid dehydrogenase-like, N-terminal domain"/>
    <property type="match status" value="1"/>
</dbReference>
<comment type="catalytic activity">
    <reaction evidence="12">
        <text>(6R)-5,10-methylene-5,6,7,8-tetrahydrofolate + NADP(+) = (6R)-5,10-methenyltetrahydrofolate + NADPH</text>
        <dbReference type="Rhea" id="RHEA:22812"/>
        <dbReference type="ChEBI" id="CHEBI:15636"/>
        <dbReference type="ChEBI" id="CHEBI:57455"/>
        <dbReference type="ChEBI" id="CHEBI:57783"/>
        <dbReference type="ChEBI" id="CHEBI:58349"/>
        <dbReference type="EC" id="1.5.1.5"/>
    </reaction>
</comment>
<keyword evidence="3 12" id="KW-0554">One-carbon metabolism</keyword>